<dbReference type="PANTHER" id="PTHR43077">
    <property type="entry name" value="TRANSPORT PERMEASE YVFS-RELATED"/>
    <property type="match status" value="1"/>
</dbReference>
<sequence>MLEELKALIKNPKLIITMIGVALVPALYNLAFLGSMWDPYGQVNHLPIAVVNKDRPTKYKGKTFEIGDNMVDKMSKNKDLDYHFVSEKVAKNGLRQGDYYMVVTLPKNLSQKATTLLEKEPEKLVVSYQTSKGHGMVASKMADTAMHQLKEKIATNLTESYIASVFKNMRHLQKGLKKASNGASQLNEGAQVAQDGSQTLTNGLNRFASSTQTFDQGASQFSNGLVSYTDGVGQLHHGLGQFSESMPSYLNGVTQLAKGANQLSDGIRKLEGATQLPPEKNRQLKA</sequence>
<comment type="caution">
    <text evidence="7">The sequence shown here is derived from an EMBL/GenBank/DDBJ whole genome shotgun (WGS) entry which is preliminary data.</text>
</comment>
<dbReference type="InterPro" id="IPR051328">
    <property type="entry name" value="T7SS_ABC-Transporter"/>
</dbReference>
<organism evidence="7 8">
    <name type="scientific">Streptococcus ictaluri 707-05</name>
    <dbReference type="NCBI Taxonomy" id="764299"/>
    <lineage>
        <taxon>Bacteria</taxon>
        <taxon>Bacillati</taxon>
        <taxon>Bacillota</taxon>
        <taxon>Bacilli</taxon>
        <taxon>Lactobacillales</taxon>
        <taxon>Streptococcaceae</taxon>
        <taxon>Streptococcus</taxon>
    </lineage>
</organism>
<keyword evidence="2 5" id="KW-0812">Transmembrane</keyword>
<dbReference type="Gene3D" id="3.40.1710.10">
    <property type="entry name" value="abc type-2 transporter like domain"/>
    <property type="match status" value="1"/>
</dbReference>
<accession>G5K0P6</accession>
<evidence type="ECO:0000256" key="3">
    <source>
        <dbReference type="ARBA" id="ARBA00022989"/>
    </source>
</evidence>
<dbReference type="STRING" id="764299.STRIC_0172"/>
<dbReference type="eggNOG" id="COG1511">
    <property type="taxonomic scope" value="Bacteria"/>
</dbReference>
<keyword evidence="8" id="KW-1185">Reference proteome</keyword>
<dbReference type="InterPro" id="IPR023908">
    <property type="entry name" value="xxxLxxG_rpt"/>
</dbReference>
<evidence type="ECO:0000259" key="6">
    <source>
        <dbReference type="Pfam" id="PF12698"/>
    </source>
</evidence>
<feature type="transmembrane region" description="Helical" evidence="5">
    <location>
        <begin position="14"/>
        <end position="37"/>
    </location>
</feature>
<name>G5K0P6_9STRE</name>
<dbReference type="GO" id="GO:0016020">
    <property type="term" value="C:membrane"/>
    <property type="evidence" value="ECO:0007669"/>
    <property type="project" value="UniProtKB-SubCell"/>
</dbReference>
<evidence type="ECO:0000256" key="5">
    <source>
        <dbReference type="SAM" id="Phobius"/>
    </source>
</evidence>
<evidence type="ECO:0000256" key="1">
    <source>
        <dbReference type="ARBA" id="ARBA00004141"/>
    </source>
</evidence>
<dbReference type="NCBIfam" id="TIGR03061">
    <property type="entry name" value="pip_yhgE_Nterm"/>
    <property type="match status" value="1"/>
</dbReference>
<dbReference type="InterPro" id="IPR013525">
    <property type="entry name" value="ABC2_TM"/>
</dbReference>
<dbReference type="EMBL" id="AEUX02000003">
    <property type="protein sequence ID" value="EHI70487.1"/>
    <property type="molecule type" value="Genomic_DNA"/>
</dbReference>
<evidence type="ECO:0000313" key="8">
    <source>
        <dbReference type="Proteomes" id="UP000003330"/>
    </source>
</evidence>
<protein>
    <submittedName>
        <fullName evidence="7">YhgE/Pip N-terminal domain protein</fullName>
    </submittedName>
</protein>
<dbReference type="NCBIfam" id="TIGR03057">
    <property type="entry name" value="xxxLxxG_by_4"/>
    <property type="match status" value="1"/>
</dbReference>
<dbReference type="PANTHER" id="PTHR43077:SF5">
    <property type="entry name" value="PHAGE INFECTION PROTEIN"/>
    <property type="match status" value="1"/>
</dbReference>
<dbReference type="GO" id="GO:0140359">
    <property type="term" value="F:ABC-type transporter activity"/>
    <property type="evidence" value="ECO:0007669"/>
    <property type="project" value="InterPro"/>
</dbReference>
<dbReference type="Pfam" id="PF12698">
    <property type="entry name" value="ABC2_membrane_3"/>
    <property type="match status" value="1"/>
</dbReference>
<evidence type="ECO:0000256" key="4">
    <source>
        <dbReference type="ARBA" id="ARBA00023136"/>
    </source>
</evidence>
<evidence type="ECO:0000256" key="2">
    <source>
        <dbReference type="ARBA" id="ARBA00022692"/>
    </source>
</evidence>
<proteinExistence type="predicted"/>
<dbReference type="InterPro" id="IPR017500">
    <property type="entry name" value="Phage_infect_YhgE_N"/>
</dbReference>
<comment type="subcellular location">
    <subcellularLocation>
        <location evidence="1">Membrane</location>
        <topology evidence="1">Multi-pass membrane protein</topology>
    </subcellularLocation>
</comment>
<gene>
    <name evidence="7" type="ORF">STRIC_0172</name>
</gene>
<reference evidence="7 8" key="1">
    <citation type="journal article" date="2014" name="Int. J. Syst. Evol. Microbiol.">
        <title>Phylogenomics and the dynamic genome evolution of the genus Streptococcus.</title>
        <authorList>
            <consortium name="The Broad Institute Genome Sequencing Platform"/>
            <person name="Richards V.P."/>
            <person name="Palmer S.R."/>
            <person name="Pavinski Bitar P.D."/>
            <person name="Qin X."/>
            <person name="Weinstock G.M."/>
            <person name="Highlander S.K."/>
            <person name="Town C.D."/>
            <person name="Burne R.A."/>
            <person name="Stanhope M.J."/>
        </authorList>
    </citation>
    <scope>NUCLEOTIDE SEQUENCE [LARGE SCALE GENOMIC DNA]</scope>
    <source>
        <strain evidence="7 8">707-05</strain>
    </source>
</reference>
<feature type="domain" description="ABC-2 type transporter transmembrane" evidence="6">
    <location>
        <begin position="14"/>
        <end position="159"/>
    </location>
</feature>
<dbReference type="AlphaFoldDB" id="G5K0P6"/>
<keyword evidence="4 5" id="KW-0472">Membrane</keyword>
<evidence type="ECO:0000313" key="7">
    <source>
        <dbReference type="EMBL" id="EHI70487.1"/>
    </source>
</evidence>
<keyword evidence="3 5" id="KW-1133">Transmembrane helix</keyword>
<dbReference type="Proteomes" id="UP000003330">
    <property type="component" value="Unassembled WGS sequence"/>
</dbReference>